<evidence type="ECO:0000256" key="1">
    <source>
        <dbReference type="SAM" id="MobiDB-lite"/>
    </source>
</evidence>
<comment type="caution">
    <text evidence="2">The sequence shown here is derived from an EMBL/GenBank/DDBJ whole genome shotgun (WGS) entry which is preliminary data.</text>
</comment>
<evidence type="ECO:0000313" key="2">
    <source>
        <dbReference type="EMBL" id="CAK8986767.1"/>
    </source>
</evidence>
<reference evidence="2 3" key="1">
    <citation type="submission" date="2024-02" db="EMBL/GenBank/DDBJ databases">
        <authorList>
            <person name="Chen Y."/>
            <person name="Shah S."/>
            <person name="Dougan E. K."/>
            <person name="Thang M."/>
            <person name="Chan C."/>
        </authorList>
    </citation>
    <scope>NUCLEOTIDE SEQUENCE [LARGE SCALE GENOMIC DNA]</scope>
</reference>
<name>A0ABP0H9N1_9DINO</name>
<proteinExistence type="predicted"/>
<evidence type="ECO:0000313" key="3">
    <source>
        <dbReference type="Proteomes" id="UP001642464"/>
    </source>
</evidence>
<protein>
    <submittedName>
        <fullName evidence="2">Uncharacterized protein</fullName>
    </submittedName>
</protein>
<gene>
    <name evidence="2" type="ORF">SCF082_LOCUS687</name>
</gene>
<sequence>MQSSEIMVGEPFTFDDRAIPTDCRVFVWDVKAHLTNPSAKAHSLPFGYTPPFDLTHLKRTMSSIFGTSQDDENKLFRKTDVAFFLDGRVASISNDLVKVLKASLKQVKKEDIPSRNYMSFTYFYHNREFASGYAKPRSQRSAFNACMPTHNETALVVVGKAFDVAVKERRWIDLPGSNRSRGWADNALVEEGEHIFVPYGRKAQMSKLPSGAATDGMLLEGTEDETAADVPDDSASSIAYPWSAREIFWREFWNALPDKHIIMTSTPSPFAAMAAARLRKPYFGWVGTACEKQIMLDSIHLKVTLEMLLGNKEEWGRRFLTKQQSLTGMDDDKTSIGLPPSPSRASEKPSENTPSKATETEKREDADSSCSDSS</sequence>
<organism evidence="2 3">
    <name type="scientific">Durusdinium trenchii</name>
    <dbReference type="NCBI Taxonomy" id="1381693"/>
    <lineage>
        <taxon>Eukaryota</taxon>
        <taxon>Sar</taxon>
        <taxon>Alveolata</taxon>
        <taxon>Dinophyceae</taxon>
        <taxon>Suessiales</taxon>
        <taxon>Symbiodiniaceae</taxon>
        <taxon>Durusdinium</taxon>
    </lineage>
</organism>
<keyword evidence="3" id="KW-1185">Reference proteome</keyword>
<accession>A0ABP0H9N1</accession>
<dbReference type="Proteomes" id="UP001642464">
    <property type="component" value="Unassembled WGS sequence"/>
</dbReference>
<dbReference type="EMBL" id="CAXAMM010000270">
    <property type="protein sequence ID" value="CAK8986767.1"/>
    <property type="molecule type" value="Genomic_DNA"/>
</dbReference>
<feature type="region of interest" description="Disordered" evidence="1">
    <location>
        <begin position="322"/>
        <end position="374"/>
    </location>
</feature>